<reference evidence="2 3" key="1">
    <citation type="submission" date="2016-05" db="EMBL/GenBank/DDBJ databases">
        <title>Complete genome sequence of a phthalic acid esters degrading Mycobacterium sp. YC-RL4.</title>
        <authorList>
            <person name="Ren L."/>
            <person name="Fan S."/>
            <person name="Ruth N."/>
            <person name="Jia Y."/>
            <person name="Wang J."/>
            <person name="Qiao C."/>
        </authorList>
    </citation>
    <scope>NUCLEOTIDE SEQUENCE [LARGE SCALE GENOMIC DNA]</scope>
    <source>
        <strain evidence="2 3">YC-RL4</strain>
        <plasmid evidence="3">pmyc1</plasmid>
    </source>
</reference>
<dbReference type="AlphaFoldDB" id="A0A172UWP2"/>
<sequence>MASDFSTTVLPNYVAATRTDTVPFTRSAEAADIFRGVTDSSANLNVDGANAIADNASAEAAEIAAIPNPNSPEGLAAILGIINQHQTRTAAIVTQSVATEQALGQQAANAGGADAKADDSHVQLVDHRTLPESPIPSPLPDPDAGSGDPPLPVSDLGLPAYDAGSLSAAETRTVYLHGELRMRELNERLIAEGLSPEQRAQIMFEQRNALRTWTRGLMEDRALAEQITAQNPNLTWEDLIARNEAKGRHGDDLWNAIIESSTHSRPSVNDAVGIDPEHPPPLPAAPPAPSGSGGLPHAPLGTSAPEPPVEQRIDTPSPAATDGAGGGSGGGGSWGAEENPGTADGWGTSLSSLPRQELEQLARTGDPAMRVLAQMILQSPEYQARNPPPTA</sequence>
<keyword evidence="3" id="KW-1185">Reference proteome</keyword>
<accession>A0A172UWP2</accession>
<proteinExistence type="predicted"/>
<dbReference type="RefSeq" id="WP_068004396.1">
    <property type="nucleotide sequence ID" value="NZ_CP015597.1"/>
</dbReference>
<feature type="compositionally biased region" description="Pro residues" evidence="1">
    <location>
        <begin position="279"/>
        <end position="289"/>
    </location>
</feature>
<dbReference type="OrthoDB" id="5969911at2"/>
<protein>
    <submittedName>
        <fullName evidence="2">Uncharacterized protein</fullName>
    </submittedName>
</protein>
<evidence type="ECO:0000256" key="1">
    <source>
        <dbReference type="SAM" id="MobiDB-lite"/>
    </source>
</evidence>
<keyword evidence="2" id="KW-0614">Plasmid</keyword>
<evidence type="ECO:0000313" key="3">
    <source>
        <dbReference type="Proteomes" id="UP000077143"/>
    </source>
</evidence>
<feature type="region of interest" description="Disordered" evidence="1">
    <location>
        <begin position="264"/>
        <end position="356"/>
    </location>
</feature>
<geneLocation type="plasmid" evidence="3">
    <name>pmyc1</name>
</geneLocation>
<evidence type="ECO:0000313" key="2">
    <source>
        <dbReference type="EMBL" id="ANE83521.1"/>
    </source>
</evidence>
<name>A0A172UWP2_9MYCO</name>
<feature type="compositionally biased region" description="Gly residues" evidence="1">
    <location>
        <begin position="323"/>
        <end position="334"/>
    </location>
</feature>
<feature type="region of interest" description="Disordered" evidence="1">
    <location>
        <begin position="129"/>
        <end position="152"/>
    </location>
</feature>
<gene>
    <name evidence="2" type="ORF">A7U43_27665</name>
</gene>
<organism evidence="2 3">
    <name type="scientific">Mycobacterium adipatum</name>
    <dbReference type="NCBI Taxonomy" id="1682113"/>
    <lineage>
        <taxon>Bacteria</taxon>
        <taxon>Bacillati</taxon>
        <taxon>Actinomycetota</taxon>
        <taxon>Actinomycetes</taxon>
        <taxon>Mycobacteriales</taxon>
        <taxon>Mycobacteriaceae</taxon>
        <taxon>Mycobacterium</taxon>
    </lineage>
</organism>
<dbReference type="KEGG" id="madi:A7U43_27665"/>
<dbReference type="Proteomes" id="UP000077143">
    <property type="component" value="Plasmid pMYC1"/>
</dbReference>
<dbReference type="EMBL" id="CP015597">
    <property type="protein sequence ID" value="ANE83521.1"/>
    <property type="molecule type" value="Genomic_DNA"/>
</dbReference>